<dbReference type="Gene3D" id="3.40.50.150">
    <property type="entry name" value="Vaccinia Virus protein VP39"/>
    <property type="match status" value="1"/>
</dbReference>
<reference evidence="5" key="1">
    <citation type="submission" date="2018-01" db="EMBL/GenBank/DDBJ databases">
        <title>Draft Genome Sequence of the Radioresistant Bacterium Deinococcus aerius TR0125, Isolated from the Higher Atmosphere above Japan.</title>
        <authorList>
            <person name="Satoh K."/>
            <person name="Arai H."/>
            <person name="Sanzen T."/>
            <person name="Kawaguchi Y."/>
            <person name="Hayashi H."/>
            <person name="Yokobori S."/>
            <person name="Yamagishi A."/>
            <person name="Oono Y."/>
            <person name="Narumi I."/>
        </authorList>
    </citation>
    <scope>NUCLEOTIDE SEQUENCE [LARGE SCALE GENOMIC DNA]</scope>
    <source>
        <strain evidence="5">TR0125</strain>
    </source>
</reference>
<dbReference type="CDD" id="cd02440">
    <property type="entry name" value="AdoMet_MTases"/>
    <property type="match status" value="1"/>
</dbReference>
<keyword evidence="1 4" id="KW-0489">Methyltransferase</keyword>
<dbReference type="InterPro" id="IPR041698">
    <property type="entry name" value="Methyltransf_25"/>
</dbReference>
<dbReference type="SUPFAM" id="SSF53335">
    <property type="entry name" value="S-adenosyl-L-methionine-dependent methyltransferases"/>
    <property type="match status" value="1"/>
</dbReference>
<evidence type="ECO:0000256" key="1">
    <source>
        <dbReference type="ARBA" id="ARBA00022603"/>
    </source>
</evidence>
<dbReference type="InterPro" id="IPR051052">
    <property type="entry name" value="Diverse_substrate_MTase"/>
</dbReference>
<keyword evidence="5" id="KW-1185">Reference proteome</keyword>
<name>A0A2I9D7B4_9DEIO</name>
<evidence type="ECO:0000313" key="5">
    <source>
        <dbReference type="Proteomes" id="UP000236569"/>
    </source>
</evidence>
<comment type="caution">
    <text evidence="4">The sequence shown here is derived from an EMBL/GenBank/DDBJ whole genome shotgun (WGS) entry which is preliminary data.</text>
</comment>
<protein>
    <submittedName>
        <fullName evidence="4">Methyltransferase type 12</fullName>
    </submittedName>
</protein>
<dbReference type="PANTHER" id="PTHR44942">
    <property type="entry name" value="METHYLTRANSF_11 DOMAIN-CONTAINING PROTEIN"/>
    <property type="match status" value="1"/>
</dbReference>
<dbReference type="EMBL" id="BFAG01000010">
    <property type="protein sequence ID" value="GBF06646.1"/>
    <property type="molecule type" value="Genomic_DNA"/>
</dbReference>
<gene>
    <name evidence="4" type="ORF">DAERI_100009</name>
</gene>
<keyword evidence="2 4" id="KW-0808">Transferase</keyword>
<feature type="domain" description="Methyltransferase" evidence="3">
    <location>
        <begin position="40"/>
        <end position="131"/>
    </location>
</feature>
<dbReference type="AlphaFoldDB" id="A0A2I9D7B4"/>
<dbReference type="RefSeq" id="WP_103130014.1">
    <property type="nucleotide sequence ID" value="NZ_BFAG01000010.1"/>
</dbReference>
<organism evidence="4 5">
    <name type="scientific">Deinococcus aerius</name>
    <dbReference type="NCBI Taxonomy" id="200253"/>
    <lineage>
        <taxon>Bacteria</taxon>
        <taxon>Thermotogati</taxon>
        <taxon>Deinococcota</taxon>
        <taxon>Deinococci</taxon>
        <taxon>Deinococcales</taxon>
        <taxon>Deinococcaceae</taxon>
        <taxon>Deinococcus</taxon>
    </lineage>
</organism>
<proteinExistence type="predicted"/>
<dbReference type="Proteomes" id="UP000236569">
    <property type="component" value="Unassembled WGS sequence"/>
</dbReference>
<evidence type="ECO:0000259" key="3">
    <source>
        <dbReference type="Pfam" id="PF13649"/>
    </source>
</evidence>
<sequence length="259" mass="28557">MSDLFAGTAPYYARYRPGYPDAVLGHLRAAFTLDGSGRLLDLGCGTGEVARPLHANFEEVVGLDVSPEMIAEAGRQSARAGIANIRWLCLPAEAISGELGHFRLVTLGNAFHWMRQDEVLGKAYDLLSSGGVAILGHPGGIWTGTDAWERAVRESLVRWLGPRRRTRTGPFMAEEGAERRALSRSRLVDVTAGEHRWSREVEVDTIVGELFSTSFASRALLGEHADAFEADVRRSLLALDPSGRFVQQLRTEYIFAYKR</sequence>
<dbReference type="OrthoDB" id="9760689at2"/>
<dbReference type="InterPro" id="IPR029063">
    <property type="entry name" value="SAM-dependent_MTases_sf"/>
</dbReference>
<dbReference type="GO" id="GO:0008168">
    <property type="term" value="F:methyltransferase activity"/>
    <property type="evidence" value="ECO:0007669"/>
    <property type="project" value="UniProtKB-KW"/>
</dbReference>
<evidence type="ECO:0000256" key="2">
    <source>
        <dbReference type="ARBA" id="ARBA00022679"/>
    </source>
</evidence>
<evidence type="ECO:0000313" key="4">
    <source>
        <dbReference type="EMBL" id="GBF06646.1"/>
    </source>
</evidence>
<dbReference type="Pfam" id="PF13649">
    <property type="entry name" value="Methyltransf_25"/>
    <property type="match status" value="1"/>
</dbReference>
<dbReference type="PANTHER" id="PTHR44942:SF4">
    <property type="entry name" value="METHYLTRANSFERASE TYPE 11 DOMAIN-CONTAINING PROTEIN"/>
    <property type="match status" value="1"/>
</dbReference>
<dbReference type="GO" id="GO:0032259">
    <property type="term" value="P:methylation"/>
    <property type="evidence" value="ECO:0007669"/>
    <property type="project" value="UniProtKB-KW"/>
</dbReference>
<accession>A0A2I9D7B4</accession>